<gene>
    <name evidence="7" type="primary">sigA_4</name>
    <name evidence="7" type="ORF">Pla8534_54600</name>
</gene>
<evidence type="ECO:0000256" key="5">
    <source>
        <dbReference type="SAM" id="Coils"/>
    </source>
</evidence>
<dbReference type="Pfam" id="PF04542">
    <property type="entry name" value="Sigma70_r2"/>
    <property type="match status" value="1"/>
</dbReference>
<protein>
    <submittedName>
        <fullName evidence="7">RNA polymerase sigma factor SigA</fullName>
    </submittedName>
</protein>
<keyword evidence="1" id="KW-0805">Transcription regulation</keyword>
<reference evidence="7 8" key="1">
    <citation type="submission" date="2019-02" db="EMBL/GenBank/DDBJ databases">
        <title>Deep-cultivation of Planctomycetes and their phenomic and genomic characterization uncovers novel biology.</title>
        <authorList>
            <person name="Wiegand S."/>
            <person name="Jogler M."/>
            <person name="Boedeker C."/>
            <person name="Pinto D."/>
            <person name="Vollmers J."/>
            <person name="Rivas-Marin E."/>
            <person name="Kohn T."/>
            <person name="Peeters S.H."/>
            <person name="Heuer A."/>
            <person name="Rast P."/>
            <person name="Oberbeckmann S."/>
            <person name="Bunk B."/>
            <person name="Jeske O."/>
            <person name="Meyerdierks A."/>
            <person name="Storesund J.E."/>
            <person name="Kallscheuer N."/>
            <person name="Luecker S."/>
            <person name="Lage O.M."/>
            <person name="Pohl T."/>
            <person name="Merkel B.J."/>
            <person name="Hornburger P."/>
            <person name="Mueller R.-W."/>
            <person name="Bruemmer F."/>
            <person name="Labrenz M."/>
            <person name="Spormann A.M."/>
            <person name="Op den Camp H."/>
            <person name="Overmann J."/>
            <person name="Amann R."/>
            <person name="Jetten M.S.M."/>
            <person name="Mascher T."/>
            <person name="Medema M.H."/>
            <person name="Devos D.P."/>
            <person name="Kaster A.-K."/>
            <person name="Ovreas L."/>
            <person name="Rohde M."/>
            <person name="Galperin M.Y."/>
            <person name="Jogler C."/>
        </authorList>
    </citation>
    <scope>NUCLEOTIDE SEQUENCE [LARGE SCALE GENOMIC DNA]</scope>
    <source>
        <strain evidence="7 8">Pla85_3_4</strain>
    </source>
</reference>
<evidence type="ECO:0000259" key="6">
    <source>
        <dbReference type="PROSITE" id="PS00716"/>
    </source>
</evidence>
<dbReference type="CDD" id="cd06171">
    <property type="entry name" value="Sigma70_r4"/>
    <property type="match status" value="1"/>
</dbReference>
<evidence type="ECO:0000256" key="1">
    <source>
        <dbReference type="ARBA" id="ARBA00023015"/>
    </source>
</evidence>
<keyword evidence="2" id="KW-0731">Sigma factor</keyword>
<evidence type="ECO:0000313" key="7">
    <source>
        <dbReference type="EMBL" id="QDU97610.1"/>
    </source>
</evidence>
<dbReference type="GO" id="GO:0003677">
    <property type="term" value="F:DNA binding"/>
    <property type="evidence" value="ECO:0007669"/>
    <property type="project" value="UniProtKB-KW"/>
</dbReference>
<dbReference type="KEGG" id="lcre:Pla8534_54600"/>
<evidence type="ECO:0000256" key="2">
    <source>
        <dbReference type="ARBA" id="ARBA00023082"/>
    </source>
</evidence>
<dbReference type="AlphaFoldDB" id="A0A518E0J3"/>
<sequence>MHGEYKTKAMRQLADQQSRFAPREKKLEQLNRAEQLIREVEAAKNYSYEYLCFRITGYRPDTGPGELATGGEVRRDLQFFIEDLSDSADISAAEVGEPVLTLEEVSRMFNVSTKTISRWRQQGLVSRRFVLDGRKRVGFLNSSVDRFVEANRDRVKRGERFSQLTDHDRDDIIDRARRLARSGACPADVTRRIARHMNRSVETIRYTLRQFDQRNPDMAVFPDHKGPLTIEAKEKIYQQYRRGDSPDALAKRYCRTKSSIHRIVSEMRALRILDLPLDYIPNDCFENAEMEAEIVAPMPESTDKPRKARMPSGLPSYLASLYETALLNAEQEAHLFRKFNFLKHKAKKLREELDPARARASLMDEIESLYEEAIKVKNQIVQANLRLVVSIAKRHVNPTDDFFQLVSDGNMSLIRAAEKFDYGRGNKFSTYASWAIMKNFARTIPEEYKQRDRYRTSTDEMFSAQPDNNVDLFTQESTQAMRERQVERILSALDEREQKIIISRFGLNYQQEPQTLKEVGAEMGVTKERIRQIEARALNKLRAAAQDEKIEFFEEED</sequence>
<dbReference type="InterPro" id="IPR007627">
    <property type="entry name" value="RNA_pol_sigma70_r2"/>
</dbReference>
<feature type="domain" description="RNA polymerase sigma-70" evidence="6">
    <location>
        <begin position="515"/>
        <end position="541"/>
    </location>
</feature>
<dbReference type="InterPro" id="IPR007630">
    <property type="entry name" value="RNA_pol_sigma70_r4"/>
</dbReference>
<dbReference type="PROSITE" id="PS00716">
    <property type="entry name" value="SIGMA70_2"/>
    <property type="match status" value="1"/>
</dbReference>
<keyword evidence="4" id="KW-0804">Transcription</keyword>
<dbReference type="InterPro" id="IPR013324">
    <property type="entry name" value="RNA_pol_sigma_r3/r4-like"/>
</dbReference>
<keyword evidence="3" id="KW-0238">DNA-binding</keyword>
<dbReference type="Pfam" id="PF04545">
    <property type="entry name" value="Sigma70_r4"/>
    <property type="match status" value="1"/>
</dbReference>
<dbReference type="PRINTS" id="PR00046">
    <property type="entry name" value="SIGMA70FCT"/>
</dbReference>
<evidence type="ECO:0000256" key="3">
    <source>
        <dbReference type="ARBA" id="ARBA00023125"/>
    </source>
</evidence>
<dbReference type="InterPro" id="IPR000943">
    <property type="entry name" value="RNA_pol_sigma70"/>
</dbReference>
<dbReference type="SUPFAM" id="SSF88659">
    <property type="entry name" value="Sigma3 and sigma4 domains of RNA polymerase sigma factors"/>
    <property type="match status" value="1"/>
</dbReference>
<dbReference type="PANTHER" id="PTHR30603">
    <property type="entry name" value="RNA POLYMERASE SIGMA FACTOR RPO"/>
    <property type="match status" value="1"/>
</dbReference>
<dbReference type="InterPro" id="IPR036388">
    <property type="entry name" value="WH-like_DNA-bd_sf"/>
</dbReference>
<dbReference type="GO" id="GO:0016987">
    <property type="term" value="F:sigma factor activity"/>
    <property type="evidence" value="ECO:0007669"/>
    <property type="project" value="UniProtKB-KW"/>
</dbReference>
<dbReference type="NCBIfam" id="TIGR02937">
    <property type="entry name" value="sigma70-ECF"/>
    <property type="match status" value="1"/>
</dbReference>
<dbReference type="InterPro" id="IPR013325">
    <property type="entry name" value="RNA_pol_sigma_r2"/>
</dbReference>
<proteinExistence type="predicted"/>
<dbReference type="EMBL" id="CP036433">
    <property type="protein sequence ID" value="QDU97610.1"/>
    <property type="molecule type" value="Genomic_DNA"/>
</dbReference>
<keyword evidence="5" id="KW-0175">Coiled coil</keyword>
<dbReference type="OrthoDB" id="9780321at2"/>
<organism evidence="7 8">
    <name type="scientific">Lignipirellula cremea</name>
    <dbReference type="NCBI Taxonomy" id="2528010"/>
    <lineage>
        <taxon>Bacteria</taxon>
        <taxon>Pseudomonadati</taxon>
        <taxon>Planctomycetota</taxon>
        <taxon>Planctomycetia</taxon>
        <taxon>Pirellulales</taxon>
        <taxon>Pirellulaceae</taxon>
        <taxon>Lignipirellula</taxon>
    </lineage>
</organism>
<dbReference type="Gene3D" id="1.10.10.10">
    <property type="entry name" value="Winged helix-like DNA-binding domain superfamily/Winged helix DNA-binding domain"/>
    <property type="match status" value="1"/>
</dbReference>
<dbReference type="PANTHER" id="PTHR30603:SF60">
    <property type="entry name" value="RNA POLYMERASE SIGMA FACTOR RPOD"/>
    <property type="match status" value="1"/>
</dbReference>
<dbReference type="RefSeq" id="WP_145056375.1">
    <property type="nucleotide sequence ID" value="NZ_CP036433.1"/>
</dbReference>
<evidence type="ECO:0000256" key="4">
    <source>
        <dbReference type="ARBA" id="ARBA00023163"/>
    </source>
</evidence>
<dbReference type="InterPro" id="IPR050239">
    <property type="entry name" value="Sigma-70_RNA_pol_init_factors"/>
</dbReference>
<dbReference type="Proteomes" id="UP000317648">
    <property type="component" value="Chromosome"/>
</dbReference>
<name>A0A518E0J3_9BACT</name>
<evidence type="ECO:0000313" key="8">
    <source>
        <dbReference type="Proteomes" id="UP000317648"/>
    </source>
</evidence>
<feature type="coiled-coil region" evidence="5">
    <location>
        <begin position="359"/>
        <end position="386"/>
    </location>
</feature>
<dbReference type="InterPro" id="IPR014284">
    <property type="entry name" value="RNA_pol_sigma-70_dom"/>
</dbReference>
<dbReference type="GO" id="GO:0006352">
    <property type="term" value="P:DNA-templated transcription initiation"/>
    <property type="evidence" value="ECO:0007669"/>
    <property type="project" value="InterPro"/>
</dbReference>
<keyword evidence="8" id="KW-1185">Reference proteome</keyword>
<accession>A0A518E0J3</accession>
<dbReference type="SUPFAM" id="SSF88946">
    <property type="entry name" value="Sigma2 domain of RNA polymerase sigma factors"/>
    <property type="match status" value="1"/>
</dbReference>
<dbReference type="Gene3D" id="1.10.601.10">
    <property type="entry name" value="RNA Polymerase Primary Sigma Factor"/>
    <property type="match status" value="1"/>
</dbReference>